<dbReference type="EMBL" id="MU864953">
    <property type="protein sequence ID" value="KAK4463960.1"/>
    <property type="molecule type" value="Genomic_DNA"/>
</dbReference>
<feature type="transmembrane region" description="Helical" evidence="2">
    <location>
        <begin position="247"/>
        <end position="269"/>
    </location>
</feature>
<feature type="transmembrane region" description="Helical" evidence="2">
    <location>
        <begin position="690"/>
        <end position="712"/>
    </location>
</feature>
<sequence length="824" mass="92236">MDSPFQDHEQQRRSRQQREEEQQHRNGDQQAAGYDNGWEPITPSPPPVRPSRVTFFSSNPDRVDGQSISSIGLGINQSSQSPGYSRLQSRDSSPPSSKSQFQTHDYMYDMSRTPNTPDFYHSQYGINGHQKPSGHKTGPSWAWLNAPWVMYFAFCAGVIFAGGHHIFYDKLDGKPADDQIKMMRFGGLLSYASKASLVSSCVFAFRQQVWLTVRRKHLRLTTIDSIFSASQDITALFNWEFLKNAKVSVFLVLVLWLFPLTVILTPSSLTVAPIPEERLNDTCHSIRTLNFDLEKTKNWREPDRINNYPGQSLSMWNCTAPSSWGIKTPYNDTFFDYWDQPSKPAELITQKSAISGVIARDNIAHDTCGDGWNCTYTISFQATGYKCQELGRGVGMDDSAISREGSPFNSTLLLPKGDLSYIANTMLGDYAPRQLGQLGDGGSLDASKDAPFPKTLGALQHEPVLWIGHSIRTRPDEPIQENRSAPGFNTAFEPVIFRCELWVTDYTVRFDHTYSGQRTTILKRDHVRPLIDTKFDTSKMNNNSTGSGNNTVAQPESNFVYPLDADGTASTMRITAAYHSLASLFRKLIHGEIQYIDPTIRTEAYKTRLIDTRYHLPVPDLMQEIQMFYDNFTLSILSNPQLMIVTWAANSTQRSGITDSTEEEIEKTPLYPCIRSRTINAYVYVKRDLWIAYSVAIALALTSICLGTSALAQNNFHVRDLKVSSIVAASRAPCLEELPWKSSKWGEVPPEIKQTVLGYGIVRDIGPNGTPALGSSTGSSLGNGKVYYGFAPPDVLERTRAATFGIGTPRPKASPFSFKIWEHS</sequence>
<evidence type="ECO:0000313" key="4">
    <source>
        <dbReference type="Proteomes" id="UP001321749"/>
    </source>
</evidence>
<dbReference type="Proteomes" id="UP001321749">
    <property type="component" value="Unassembled WGS sequence"/>
</dbReference>
<dbReference type="AlphaFoldDB" id="A0AAV9HSW9"/>
<feature type="region of interest" description="Disordered" evidence="1">
    <location>
        <begin position="536"/>
        <end position="555"/>
    </location>
</feature>
<evidence type="ECO:0000313" key="3">
    <source>
        <dbReference type="EMBL" id="KAK4463960.1"/>
    </source>
</evidence>
<evidence type="ECO:0000256" key="2">
    <source>
        <dbReference type="SAM" id="Phobius"/>
    </source>
</evidence>
<name>A0AAV9HSW9_9PEZI</name>
<dbReference type="PANTHER" id="PTHR35041:SF3">
    <property type="entry name" value="FORMYLMETHIONINE DEFORMYLASE-LIKE PROTEIN"/>
    <property type="match status" value="1"/>
</dbReference>
<feature type="transmembrane region" description="Helical" evidence="2">
    <location>
        <begin position="188"/>
        <end position="205"/>
    </location>
</feature>
<reference evidence="3" key="1">
    <citation type="journal article" date="2023" name="Mol. Phylogenet. Evol.">
        <title>Genome-scale phylogeny and comparative genomics of the fungal order Sordariales.</title>
        <authorList>
            <person name="Hensen N."/>
            <person name="Bonometti L."/>
            <person name="Westerberg I."/>
            <person name="Brannstrom I.O."/>
            <person name="Guillou S."/>
            <person name="Cros-Aarteil S."/>
            <person name="Calhoun S."/>
            <person name="Haridas S."/>
            <person name="Kuo A."/>
            <person name="Mondo S."/>
            <person name="Pangilinan J."/>
            <person name="Riley R."/>
            <person name="LaButti K."/>
            <person name="Andreopoulos B."/>
            <person name="Lipzen A."/>
            <person name="Chen C."/>
            <person name="Yan M."/>
            <person name="Daum C."/>
            <person name="Ng V."/>
            <person name="Clum A."/>
            <person name="Steindorff A."/>
            <person name="Ohm R.A."/>
            <person name="Martin F."/>
            <person name="Silar P."/>
            <person name="Natvig D.O."/>
            <person name="Lalanne C."/>
            <person name="Gautier V."/>
            <person name="Ament-Velasquez S.L."/>
            <person name="Kruys A."/>
            <person name="Hutchinson M.I."/>
            <person name="Powell A.J."/>
            <person name="Barry K."/>
            <person name="Miller A.N."/>
            <person name="Grigoriev I.V."/>
            <person name="Debuchy R."/>
            <person name="Gladieux P."/>
            <person name="Hiltunen Thoren M."/>
            <person name="Johannesson H."/>
        </authorList>
    </citation>
    <scope>NUCLEOTIDE SEQUENCE</scope>
    <source>
        <strain evidence="3">PSN324</strain>
    </source>
</reference>
<feature type="transmembrane region" description="Helical" evidence="2">
    <location>
        <begin position="148"/>
        <end position="168"/>
    </location>
</feature>
<keyword evidence="2" id="KW-0472">Membrane</keyword>
<keyword evidence="2" id="KW-0812">Transmembrane</keyword>
<keyword evidence="4" id="KW-1185">Reference proteome</keyword>
<protein>
    <submittedName>
        <fullName evidence="3">Uncharacterized protein</fullName>
    </submittedName>
</protein>
<organism evidence="3 4">
    <name type="scientific">Cladorrhinum samala</name>
    <dbReference type="NCBI Taxonomy" id="585594"/>
    <lineage>
        <taxon>Eukaryota</taxon>
        <taxon>Fungi</taxon>
        <taxon>Dikarya</taxon>
        <taxon>Ascomycota</taxon>
        <taxon>Pezizomycotina</taxon>
        <taxon>Sordariomycetes</taxon>
        <taxon>Sordariomycetidae</taxon>
        <taxon>Sordariales</taxon>
        <taxon>Podosporaceae</taxon>
        <taxon>Cladorrhinum</taxon>
    </lineage>
</organism>
<reference evidence="3" key="2">
    <citation type="submission" date="2023-06" db="EMBL/GenBank/DDBJ databases">
        <authorList>
            <consortium name="Lawrence Berkeley National Laboratory"/>
            <person name="Mondo S.J."/>
            <person name="Hensen N."/>
            <person name="Bonometti L."/>
            <person name="Westerberg I."/>
            <person name="Brannstrom I.O."/>
            <person name="Guillou S."/>
            <person name="Cros-Aarteil S."/>
            <person name="Calhoun S."/>
            <person name="Haridas S."/>
            <person name="Kuo A."/>
            <person name="Pangilinan J."/>
            <person name="Riley R."/>
            <person name="Labutti K."/>
            <person name="Andreopoulos B."/>
            <person name="Lipzen A."/>
            <person name="Chen C."/>
            <person name="Yanf M."/>
            <person name="Daum C."/>
            <person name="Ng V."/>
            <person name="Clum A."/>
            <person name="Steindorff A."/>
            <person name="Ohm R."/>
            <person name="Martin F."/>
            <person name="Silar P."/>
            <person name="Natvig D."/>
            <person name="Lalanne C."/>
            <person name="Gautier V."/>
            <person name="Ament-Velasquez S.L."/>
            <person name="Kruys A."/>
            <person name="Hutchinson M.I."/>
            <person name="Powell A.J."/>
            <person name="Barry K."/>
            <person name="Miller A.N."/>
            <person name="Grigoriev I.V."/>
            <person name="Debuchy R."/>
            <person name="Gladieux P."/>
            <person name="Thoren M.H."/>
            <person name="Johannesson H."/>
        </authorList>
    </citation>
    <scope>NUCLEOTIDE SEQUENCE</scope>
    <source>
        <strain evidence="3">PSN324</strain>
    </source>
</reference>
<evidence type="ECO:0000256" key="1">
    <source>
        <dbReference type="SAM" id="MobiDB-lite"/>
    </source>
</evidence>
<comment type="caution">
    <text evidence="3">The sequence shown here is derived from an EMBL/GenBank/DDBJ whole genome shotgun (WGS) entry which is preliminary data.</text>
</comment>
<dbReference type="PANTHER" id="PTHR35041">
    <property type="entry name" value="MEDIATOR OF RNA POLYMERASE II TRANSCRIPTION SUBUNIT 1"/>
    <property type="match status" value="1"/>
</dbReference>
<feature type="compositionally biased region" description="Low complexity" evidence="1">
    <location>
        <begin position="541"/>
        <end position="551"/>
    </location>
</feature>
<keyword evidence="2" id="KW-1133">Transmembrane helix</keyword>
<feature type="compositionally biased region" description="Basic and acidic residues" evidence="1">
    <location>
        <begin position="1"/>
        <end position="27"/>
    </location>
</feature>
<feature type="region of interest" description="Disordered" evidence="1">
    <location>
        <begin position="1"/>
        <end position="101"/>
    </location>
</feature>
<feature type="compositionally biased region" description="Low complexity" evidence="1">
    <location>
        <begin position="85"/>
        <end position="100"/>
    </location>
</feature>
<gene>
    <name evidence="3" type="ORF">QBC42DRAFT_264357</name>
</gene>
<proteinExistence type="predicted"/>
<accession>A0AAV9HSW9</accession>
<feature type="compositionally biased region" description="Polar residues" evidence="1">
    <location>
        <begin position="66"/>
        <end position="83"/>
    </location>
</feature>